<keyword evidence="5" id="KW-0418">Kinase</keyword>
<dbReference type="Proteomes" id="UP000823388">
    <property type="component" value="Chromosome 2K"/>
</dbReference>
<dbReference type="InterPro" id="IPR001245">
    <property type="entry name" value="Ser-Thr/Tyr_kinase_cat_dom"/>
</dbReference>
<dbReference type="SUPFAM" id="SSF56112">
    <property type="entry name" value="Protein kinase-like (PK-like)"/>
    <property type="match status" value="1"/>
</dbReference>
<dbReference type="FunFam" id="1.10.510.10:FF:000060">
    <property type="entry name" value="G-type lectin S-receptor-like serine/threonine-protein kinase"/>
    <property type="match status" value="1"/>
</dbReference>
<proteinExistence type="predicted"/>
<keyword evidence="6" id="KW-0067">ATP-binding</keyword>
<evidence type="ECO:0000256" key="4">
    <source>
        <dbReference type="ARBA" id="ARBA00022741"/>
    </source>
</evidence>
<dbReference type="FunFam" id="3.30.200.20:FF:001238">
    <property type="entry name" value="Os08g0179000 protein"/>
    <property type="match status" value="1"/>
</dbReference>
<evidence type="ECO:0000313" key="12">
    <source>
        <dbReference type="Proteomes" id="UP000823388"/>
    </source>
</evidence>
<keyword evidence="2" id="KW-0808">Transferase</keyword>
<name>A0A8T0WMJ2_PANVG</name>
<dbReference type="Pfam" id="PF07714">
    <property type="entry name" value="PK_Tyr_Ser-Thr"/>
    <property type="match status" value="1"/>
</dbReference>
<evidence type="ECO:0000256" key="6">
    <source>
        <dbReference type="ARBA" id="ARBA00022840"/>
    </source>
</evidence>
<evidence type="ECO:0000313" key="11">
    <source>
        <dbReference type="EMBL" id="KAG2645863.1"/>
    </source>
</evidence>
<keyword evidence="1" id="KW-0723">Serine/threonine-protein kinase</keyword>
<evidence type="ECO:0000256" key="5">
    <source>
        <dbReference type="ARBA" id="ARBA00022777"/>
    </source>
</evidence>
<feature type="domain" description="Protein kinase" evidence="10">
    <location>
        <begin position="81"/>
        <end position="356"/>
    </location>
</feature>
<gene>
    <name evidence="11" type="ORF">PVAP13_2KG462200</name>
</gene>
<keyword evidence="3" id="KW-0732">Signal</keyword>
<dbReference type="GO" id="GO:0005524">
    <property type="term" value="F:ATP binding"/>
    <property type="evidence" value="ECO:0007669"/>
    <property type="project" value="UniProtKB-KW"/>
</dbReference>
<feature type="compositionally biased region" description="Basic and acidic residues" evidence="9">
    <location>
        <begin position="11"/>
        <end position="23"/>
    </location>
</feature>
<protein>
    <recommendedName>
        <fullName evidence="10">Protein kinase domain-containing protein</fullName>
    </recommendedName>
</protein>
<feature type="region of interest" description="Disordered" evidence="9">
    <location>
        <begin position="1"/>
        <end position="26"/>
    </location>
</feature>
<dbReference type="CDD" id="cd14066">
    <property type="entry name" value="STKc_IRAK"/>
    <property type="match status" value="1"/>
</dbReference>
<dbReference type="PANTHER" id="PTHR27002">
    <property type="entry name" value="RECEPTOR-LIKE SERINE/THREONINE-PROTEIN KINASE SD1-8"/>
    <property type="match status" value="1"/>
</dbReference>
<dbReference type="InterPro" id="IPR000719">
    <property type="entry name" value="Prot_kinase_dom"/>
</dbReference>
<dbReference type="GO" id="GO:0004674">
    <property type="term" value="F:protein serine/threonine kinase activity"/>
    <property type="evidence" value="ECO:0007669"/>
    <property type="project" value="UniProtKB-KW"/>
</dbReference>
<dbReference type="GO" id="GO:0005886">
    <property type="term" value="C:plasma membrane"/>
    <property type="evidence" value="ECO:0007669"/>
    <property type="project" value="TreeGrafter"/>
</dbReference>
<evidence type="ECO:0000256" key="2">
    <source>
        <dbReference type="ARBA" id="ARBA00022679"/>
    </source>
</evidence>
<accession>A0A8T0WMJ2</accession>
<keyword evidence="12" id="KW-1185">Reference proteome</keyword>
<evidence type="ECO:0000256" key="7">
    <source>
        <dbReference type="ARBA" id="ARBA00023157"/>
    </source>
</evidence>
<dbReference type="PANTHER" id="PTHR27002:SF472">
    <property type="entry name" value="OS07G0534700 PROTEIN"/>
    <property type="match status" value="1"/>
</dbReference>
<evidence type="ECO:0000256" key="1">
    <source>
        <dbReference type="ARBA" id="ARBA00022527"/>
    </source>
</evidence>
<dbReference type="PROSITE" id="PS50011">
    <property type="entry name" value="PROTEIN_KINASE_DOM"/>
    <property type="match status" value="1"/>
</dbReference>
<keyword evidence="7" id="KW-1015">Disulfide bond</keyword>
<evidence type="ECO:0000256" key="9">
    <source>
        <dbReference type="SAM" id="MobiDB-lite"/>
    </source>
</evidence>
<keyword evidence="4" id="KW-0547">Nucleotide-binding</keyword>
<dbReference type="InterPro" id="IPR011009">
    <property type="entry name" value="Kinase-like_dom_sf"/>
</dbReference>
<comment type="caution">
    <text evidence="11">The sequence shown here is derived from an EMBL/GenBank/DDBJ whole genome shotgun (WGS) entry which is preliminary data.</text>
</comment>
<evidence type="ECO:0000256" key="8">
    <source>
        <dbReference type="ARBA" id="ARBA00023180"/>
    </source>
</evidence>
<evidence type="ECO:0000256" key="3">
    <source>
        <dbReference type="ARBA" id="ARBA00022729"/>
    </source>
</evidence>
<keyword evidence="8" id="KW-0325">Glycoprotein</keyword>
<reference evidence="11" key="1">
    <citation type="submission" date="2020-05" db="EMBL/GenBank/DDBJ databases">
        <title>WGS assembly of Panicum virgatum.</title>
        <authorList>
            <person name="Lovell J.T."/>
            <person name="Jenkins J."/>
            <person name="Shu S."/>
            <person name="Juenger T.E."/>
            <person name="Schmutz J."/>
        </authorList>
    </citation>
    <scope>NUCLEOTIDE SEQUENCE</scope>
    <source>
        <strain evidence="11">AP13</strain>
    </source>
</reference>
<dbReference type="Gene3D" id="1.10.510.10">
    <property type="entry name" value="Transferase(Phosphotransferase) domain 1"/>
    <property type="match status" value="1"/>
</dbReference>
<dbReference type="AlphaFoldDB" id="A0A8T0WMJ2"/>
<dbReference type="EMBL" id="CM029039">
    <property type="protein sequence ID" value="KAG2645863.1"/>
    <property type="molecule type" value="Genomic_DNA"/>
</dbReference>
<organism evidence="11 12">
    <name type="scientific">Panicum virgatum</name>
    <name type="common">Blackwell switchgrass</name>
    <dbReference type="NCBI Taxonomy" id="38727"/>
    <lineage>
        <taxon>Eukaryota</taxon>
        <taxon>Viridiplantae</taxon>
        <taxon>Streptophyta</taxon>
        <taxon>Embryophyta</taxon>
        <taxon>Tracheophyta</taxon>
        <taxon>Spermatophyta</taxon>
        <taxon>Magnoliopsida</taxon>
        <taxon>Liliopsida</taxon>
        <taxon>Poales</taxon>
        <taxon>Poaceae</taxon>
        <taxon>PACMAD clade</taxon>
        <taxon>Panicoideae</taxon>
        <taxon>Panicodae</taxon>
        <taxon>Paniceae</taxon>
        <taxon>Panicinae</taxon>
        <taxon>Panicum</taxon>
        <taxon>Panicum sect. Hiantes</taxon>
    </lineage>
</organism>
<sequence>MVLPGRARSKHALETRGGDEGRFTRTSALPEPLKTMRRLWVSVPTMSMEMEQVLELWRIEERDSEFLLYDFDQIADATDNFSDHHKLGQGGFGPVYKGVLPGRLEIAIKRLSSCSVMDLMEFKTEIQLIAKLQHTNLVRLLGCCVLAEEKMLIYEYMHNKSLDFFIFDAEKGKILTWDLRYRIIDGIAQGLLYLHEHSRLQVIHRDLKASKILLDCDMNPKISDFGMARIFCSNVPEAITTTVAGTHGYIAPEYAFEGLFSTQSDVFSFGVLLLEIITGMRNAGLDQYGKFYYLTGHAYQLWQDGKWNELVDTALGGDVPVPEVMKCLHVALLCLQDSADDRPNMSEVVAMLGSLITMPEPRQPAYYNVRISSLAVSSDSFGESSCRISNITLTDHEEGR</sequence>
<evidence type="ECO:0000259" key="10">
    <source>
        <dbReference type="PROSITE" id="PS50011"/>
    </source>
</evidence>
<dbReference type="Gene3D" id="3.30.200.20">
    <property type="entry name" value="Phosphorylase Kinase, domain 1"/>
    <property type="match status" value="1"/>
</dbReference>